<dbReference type="Gene3D" id="3.40.50.720">
    <property type="entry name" value="NAD(P)-binding Rossmann-like Domain"/>
    <property type="match status" value="1"/>
</dbReference>
<dbReference type="EMBL" id="DRBC01000252">
    <property type="protein sequence ID" value="HDN84937.1"/>
    <property type="molecule type" value="Genomic_DNA"/>
</dbReference>
<dbReference type="AlphaFoldDB" id="A0A7V0N116"/>
<dbReference type="PANTHER" id="PTHR43401:SF2">
    <property type="entry name" value="L-THREONINE 3-DEHYDROGENASE"/>
    <property type="match status" value="1"/>
</dbReference>
<evidence type="ECO:0000259" key="5">
    <source>
        <dbReference type="SMART" id="SM00829"/>
    </source>
</evidence>
<name>A0A7V0N116_UNCAE</name>
<sequence>MCGGGNLMKAAVLEEVGKLRLKDVPVPQPKNNEVLIKVRVCGICGTDIKLYKGDYTANVPVILGHEFSGEIVEVGKEIKDLKIGDRVVVDPNEPCGKCYWCRSGKSTFCKNMPAYGVLSNGAFAEYIVVGEKGTYKIPDALDYEKASFCEPVSCAIHGIDRAMIKPGETVTIIGGGQMGQILLQLAKNAGASKLIMITRSQWKLDLAKSFGATHLISAKKENVTESIMDITNGLGCDVVIEAVGSPRTVEQAFNLAKKSGRVVIFGFSPEKEKATFVPFTLLSKELSILGSWVNPYTFSRAIEIIA</sequence>
<proteinExistence type="inferred from homology"/>
<dbReference type="InterPro" id="IPR011032">
    <property type="entry name" value="GroES-like_sf"/>
</dbReference>
<dbReference type="InterPro" id="IPR020843">
    <property type="entry name" value="ER"/>
</dbReference>
<dbReference type="PANTHER" id="PTHR43401">
    <property type="entry name" value="L-THREONINE 3-DEHYDROGENASE"/>
    <property type="match status" value="1"/>
</dbReference>
<feature type="non-terminal residue" evidence="6">
    <location>
        <position position="306"/>
    </location>
</feature>
<accession>A0A7V0N116</accession>
<evidence type="ECO:0000256" key="3">
    <source>
        <dbReference type="ARBA" id="ARBA00023002"/>
    </source>
</evidence>
<dbReference type="Pfam" id="PF00107">
    <property type="entry name" value="ADH_zinc_N"/>
    <property type="match status" value="1"/>
</dbReference>
<dbReference type="Pfam" id="PF08240">
    <property type="entry name" value="ADH_N"/>
    <property type="match status" value="1"/>
</dbReference>
<dbReference type="SUPFAM" id="SSF50129">
    <property type="entry name" value="GroES-like"/>
    <property type="match status" value="1"/>
</dbReference>
<dbReference type="GO" id="GO:0016491">
    <property type="term" value="F:oxidoreductase activity"/>
    <property type="evidence" value="ECO:0007669"/>
    <property type="project" value="UniProtKB-KW"/>
</dbReference>
<dbReference type="InterPro" id="IPR013149">
    <property type="entry name" value="ADH-like_C"/>
</dbReference>
<dbReference type="SMART" id="SM00829">
    <property type="entry name" value="PKS_ER"/>
    <property type="match status" value="1"/>
</dbReference>
<keyword evidence="1 4" id="KW-0479">Metal-binding</keyword>
<evidence type="ECO:0000256" key="2">
    <source>
        <dbReference type="ARBA" id="ARBA00022833"/>
    </source>
</evidence>
<comment type="similarity">
    <text evidence="4">Belongs to the zinc-containing alcohol dehydrogenase family.</text>
</comment>
<comment type="cofactor">
    <cofactor evidence="4">
        <name>Zn(2+)</name>
        <dbReference type="ChEBI" id="CHEBI:29105"/>
    </cofactor>
</comment>
<dbReference type="InterPro" id="IPR002328">
    <property type="entry name" value="ADH_Zn_CS"/>
</dbReference>
<dbReference type="InterPro" id="IPR050129">
    <property type="entry name" value="Zn_alcohol_dh"/>
</dbReference>
<dbReference type="InterPro" id="IPR013154">
    <property type="entry name" value="ADH-like_N"/>
</dbReference>
<dbReference type="Gene3D" id="3.90.180.10">
    <property type="entry name" value="Medium-chain alcohol dehydrogenases, catalytic domain"/>
    <property type="match status" value="1"/>
</dbReference>
<keyword evidence="3" id="KW-0560">Oxidoreductase</keyword>
<dbReference type="GO" id="GO:0008270">
    <property type="term" value="F:zinc ion binding"/>
    <property type="evidence" value="ECO:0007669"/>
    <property type="project" value="InterPro"/>
</dbReference>
<keyword evidence="2 4" id="KW-0862">Zinc</keyword>
<reference evidence="6" key="1">
    <citation type="journal article" date="2020" name="mSystems">
        <title>Genome- and Community-Level Interaction Insights into Carbon Utilization and Element Cycling Functions of Hydrothermarchaeota in Hydrothermal Sediment.</title>
        <authorList>
            <person name="Zhou Z."/>
            <person name="Liu Y."/>
            <person name="Xu W."/>
            <person name="Pan J."/>
            <person name="Luo Z.H."/>
            <person name="Li M."/>
        </authorList>
    </citation>
    <scope>NUCLEOTIDE SEQUENCE [LARGE SCALE GENOMIC DNA]</scope>
    <source>
        <strain evidence="6">HyVt-219</strain>
    </source>
</reference>
<comment type="caution">
    <text evidence="6">The sequence shown here is derived from an EMBL/GenBank/DDBJ whole genome shotgun (WGS) entry which is preliminary data.</text>
</comment>
<dbReference type="PROSITE" id="PS00059">
    <property type="entry name" value="ADH_ZINC"/>
    <property type="match status" value="1"/>
</dbReference>
<protein>
    <recommendedName>
        <fullName evidence="5">Enoyl reductase (ER) domain-containing protein</fullName>
    </recommendedName>
</protein>
<feature type="domain" description="Enoyl reductase (ER)" evidence="5">
    <location>
        <begin position="17"/>
        <end position="305"/>
    </location>
</feature>
<dbReference type="CDD" id="cd08234">
    <property type="entry name" value="threonine_DH_like"/>
    <property type="match status" value="1"/>
</dbReference>
<organism evidence="6">
    <name type="scientific">Aerophobetes bacterium</name>
    <dbReference type="NCBI Taxonomy" id="2030807"/>
    <lineage>
        <taxon>Bacteria</taxon>
        <taxon>Candidatus Aerophobota</taxon>
    </lineage>
</organism>
<evidence type="ECO:0000256" key="4">
    <source>
        <dbReference type="RuleBase" id="RU361277"/>
    </source>
</evidence>
<evidence type="ECO:0000313" key="6">
    <source>
        <dbReference type="EMBL" id="HDN84937.1"/>
    </source>
</evidence>
<dbReference type="InterPro" id="IPR036291">
    <property type="entry name" value="NAD(P)-bd_dom_sf"/>
</dbReference>
<dbReference type="SUPFAM" id="SSF51735">
    <property type="entry name" value="NAD(P)-binding Rossmann-fold domains"/>
    <property type="match status" value="1"/>
</dbReference>
<gene>
    <name evidence="6" type="ORF">ENG47_04185</name>
</gene>
<dbReference type="Proteomes" id="UP000885660">
    <property type="component" value="Unassembled WGS sequence"/>
</dbReference>
<evidence type="ECO:0000256" key="1">
    <source>
        <dbReference type="ARBA" id="ARBA00022723"/>
    </source>
</evidence>